<dbReference type="Pfam" id="PF00239">
    <property type="entry name" value="Resolvase"/>
    <property type="match status" value="1"/>
</dbReference>
<organism evidence="2 3">
    <name type="scientific">Paenirhodobacter populi</name>
    <dbReference type="NCBI Taxonomy" id="2306993"/>
    <lineage>
        <taxon>Bacteria</taxon>
        <taxon>Pseudomonadati</taxon>
        <taxon>Pseudomonadota</taxon>
        <taxon>Alphaproteobacteria</taxon>
        <taxon>Rhodobacterales</taxon>
        <taxon>Rhodobacter group</taxon>
        <taxon>Paenirhodobacter</taxon>
    </lineage>
</organism>
<dbReference type="GO" id="GO:0000150">
    <property type="term" value="F:DNA strand exchange activity"/>
    <property type="evidence" value="ECO:0007669"/>
    <property type="project" value="InterPro"/>
</dbReference>
<dbReference type="SUPFAM" id="SSF53041">
    <property type="entry name" value="Resolvase-like"/>
    <property type="match status" value="1"/>
</dbReference>
<dbReference type="InterPro" id="IPR038109">
    <property type="entry name" value="DNA_bind_recomb_sf"/>
</dbReference>
<dbReference type="InterPro" id="IPR006119">
    <property type="entry name" value="Resolv_N"/>
</dbReference>
<dbReference type="PANTHER" id="PTHR30461:SF23">
    <property type="entry name" value="DNA RECOMBINASE-RELATED"/>
    <property type="match status" value="1"/>
</dbReference>
<evidence type="ECO:0000313" key="2">
    <source>
        <dbReference type="EMBL" id="RWR30402.1"/>
    </source>
</evidence>
<reference evidence="2 3" key="1">
    <citation type="submission" date="2019-01" db="EMBL/GenBank/DDBJ databases">
        <title>Sinorhodobacter populi sp. nov. isolated from the symptomatic bark tissue of Populus euramericana canker.</title>
        <authorList>
            <person name="Xu G."/>
        </authorList>
    </citation>
    <scope>NUCLEOTIDE SEQUENCE [LARGE SCALE GENOMIC DNA]</scope>
    <source>
        <strain evidence="2 3">D19-10-3-21</strain>
    </source>
</reference>
<dbReference type="AlphaFoldDB" id="A0A443KCL2"/>
<comment type="caution">
    <text evidence="2">The sequence shown here is derived from an EMBL/GenBank/DDBJ whole genome shotgun (WGS) entry which is preliminary data.</text>
</comment>
<gene>
    <name evidence="2" type="ORF">D2T31_08270</name>
</gene>
<name>A0A443KCL2_9RHOB</name>
<dbReference type="Proteomes" id="UP000285295">
    <property type="component" value="Unassembled WGS sequence"/>
</dbReference>
<dbReference type="InterPro" id="IPR011109">
    <property type="entry name" value="DNA_bind_recombinase_dom"/>
</dbReference>
<dbReference type="Gene3D" id="3.90.1750.20">
    <property type="entry name" value="Putative Large Serine Recombinase, Chain B, Domain 2"/>
    <property type="match status" value="1"/>
</dbReference>
<proteinExistence type="predicted"/>
<dbReference type="Gene3D" id="3.40.50.1390">
    <property type="entry name" value="Resolvase, N-terminal catalytic domain"/>
    <property type="match status" value="1"/>
</dbReference>
<sequence>MNLLEIVRNRRLSSRSSINSAKSEVPPDRDVPAVAYVRMSTDHQKYSTDNQLDVIRKYASDRGLQILRIFEDSGRSGLRLDGREALQNLMAEVQTGHADFKAILVYDVSRWGRFQDADEGAYHEHVCSRAGIRVHYCGEQFENDGSIGSNLLKTVKRVMAGEYSRELSVKVFAGQCRLVELGFRQGGAPGYGLRRVLIDENGVPKGELSRGEQKSLQTDRVILVPGPENEQQVVRRIYRMFAEDGRSEREIADILNASELRTDLGRPWTRATVHHVLTSEKYIGNNVFNKISFKLKQRRVVNPRQMWIRAEGVYPAIVDEALFLRAREIVDARSRHLSDQELLDALQALLASKGFLSGLVIDEHEDTPSSSAFRSRFGSLLRAYQMVGYQPDRDYRYIETNRKLREAHPQIVAEIIAGIENAGGSAVHDPQTDLLAVNGEFTVSVVLSRCFETAAGSLRWRIRLDTGLVPDITIAIRMDELNAAPRDYYVLASIDMTADRLRLAEQNGLSLDAYRFDTLDFFLSMAGRARFAEVA</sequence>
<dbReference type="FunFam" id="3.40.50.1390:FF:000008">
    <property type="entry name" value="DNA recombinase"/>
    <property type="match status" value="1"/>
</dbReference>
<dbReference type="InterPro" id="IPR050639">
    <property type="entry name" value="SSR_resolvase"/>
</dbReference>
<dbReference type="InterPro" id="IPR036162">
    <property type="entry name" value="Resolvase-like_N_sf"/>
</dbReference>
<protein>
    <submittedName>
        <fullName evidence="2">Recombinase family protein</fullName>
    </submittedName>
</protein>
<dbReference type="CDD" id="cd00338">
    <property type="entry name" value="Ser_Recombinase"/>
    <property type="match status" value="1"/>
</dbReference>
<feature type="domain" description="Recombinase" evidence="1">
    <location>
        <begin position="204"/>
        <end position="336"/>
    </location>
</feature>
<dbReference type="SMART" id="SM00857">
    <property type="entry name" value="Resolvase"/>
    <property type="match status" value="1"/>
</dbReference>
<dbReference type="EMBL" id="SAUX01000008">
    <property type="protein sequence ID" value="RWR30402.1"/>
    <property type="molecule type" value="Genomic_DNA"/>
</dbReference>
<evidence type="ECO:0000259" key="1">
    <source>
        <dbReference type="PROSITE" id="PS51737"/>
    </source>
</evidence>
<accession>A0A443KCL2</accession>
<dbReference type="PROSITE" id="PS51737">
    <property type="entry name" value="RECOMBINASE_DNA_BIND"/>
    <property type="match status" value="1"/>
</dbReference>
<evidence type="ECO:0000313" key="3">
    <source>
        <dbReference type="Proteomes" id="UP000285295"/>
    </source>
</evidence>
<dbReference type="PANTHER" id="PTHR30461">
    <property type="entry name" value="DNA-INVERTASE FROM LAMBDOID PROPHAGE"/>
    <property type="match status" value="1"/>
</dbReference>
<dbReference type="OrthoDB" id="7735915at2"/>
<dbReference type="Pfam" id="PF07508">
    <property type="entry name" value="Recombinase"/>
    <property type="match status" value="1"/>
</dbReference>
<reference evidence="2 3" key="2">
    <citation type="submission" date="2019-01" db="EMBL/GenBank/DDBJ databases">
        <authorList>
            <person name="Li Y."/>
        </authorList>
    </citation>
    <scope>NUCLEOTIDE SEQUENCE [LARGE SCALE GENOMIC DNA]</scope>
    <source>
        <strain evidence="2 3">D19-10-3-21</strain>
    </source>
</reference>
<dbReference type="GO" id="GO:0003677">
    <property type="term" value="F:DNA binding"/>
    <property type="evidence" value="ECO:0007669"/>
    <property type="project" value="InterPro"/>
</dbReference>